<sequence>MQFWDIGGLKLMIINEKISFENPLLSLKTFQSKRVNHNMITWHYHKEVEIIAVLSGQLEVHVGEVVYLLESGDVILIGSNELHRDRMIKEGLEYIVLQFDIEQYFDYSIMPYIKYFAGTNDPLSHLNYIFENNVLAKNEIFDAVSEIYNESQSKKTGYEIAVTLFIHKIMLVLLRNDTNKTLNVQHNADFLRLKPVLDYVDSHLMDKISIATAAQMVNMSYYHFVKFFKNTIQMTFIEYVNYKKIKKAERMLLTREDSITQIGESINMNNMAHFYKIFKKYNHCSPNEFRKKMLNWKSNE</sequence>
<dbReference type="InterPro" id="IPR009057">
    <property type="entry name" value="Homeodomain-like_sf"/>
</dbReference>
<dbReference type="GO" id="GO:0003700">
    <property type="term" value="F:DNA-binding transcription factor activity"/>
    <property type="evidence" value="ECO:0007669"/>
    <property type="project" value="InterPro"/>
</dbReference>
<evidence type="ECO:0000313" key="6">
    <source>
        <dbReference type="Proteomes" id="UP000448943"/>
    </source>
</evidence>
<dbReference type="InterPro" id="IPR018060">
    <property type="entry name" value="HTH_AraC"/>
</dbReference>
<proteinExistence type="predicted"/>
<dbReference type="SMART" id="SM00342">
    <property type="entry name" value="HTH_ARAC"/>
    <property type="match status" value="1"/>
</dbReference>
<dbReference type="PROSITE" id="PS01124">
    <property type="entry name" value="HTH_ARAC_FAMILY_2"/>
    <property type="match status" value="1"/>
</dbReference>
<evidence type="ECO:0000256" key="3">
    <source>
        <dbReference type="ARBA" id="ARBA00023163"/>
    </source>
</evidence>
<dbReference type="AlphaFoldDB" id="A0A6N9PXP9"/>
<dbReference type="GO" id="GO:0043565">
    <property type="term" value="F:sequence-specific DNA binding"/>
    <property type="evidence" value="ECO:0007669"/>
    <property type="project" value="InterPro"/>
</dbReference>
<keyword evidence="1" id="KW-0805">Transcription regulation</keyword>
<keyword evidence="6" id="KW-1185">Reference proteome</keyword>
<dbReference type="OrthoDB" id="288481at2"/>
<accession>A0A6N9PXP9</accession>
<keyword evidence="3" id="KW-0804">Transcription</keyword>
<dbReference type="Gene3D" id="2.60.120.10">
    <property type="entry name" value="Jelly Rolls"/>
    <property type="match status" value="1"/>
</dbReference>
<evidence type="ECO:0000259" key="4">
    <source>
        <dbReference type="PROSITE" id="PS01124"/>
    </source>
</evidence>
<comment type="caution">
    <text evidence="5">The sequence shown here is derived from an EMBL/GenBank/DDBJ whole genome shotgun (WGS) entry which is preliminary data.</text>
</comment>
<dbReference type="Pfam" id="PF12833">
    <property type="entry name" value="HTH_18"/>
    <property type="match status" value="1"/>
</dbReference>
<evidence type="ECO:0000256" key="1">
    <source>
        <dbReference type="ARBA" id="ARBA00023015"/>
    </source>
</evidence>
<dbReference type="Gene3D" id="1.10.10.60">
    <property type="entry name" value="Homeodomain-like"/>
    <property type="match status" value="2"/>
</dbReference>
<dbReference type="PANTHER" id="PTHR43280">
    <property type="entry name" value="ARAC-FAMILY TRANSCRIPTIONAL REGULATOR"/>
    <property type="match status" value="1"/>
</dbReference>
<evidence type="ECO:0000313" key="5">
    <source>
        <dbReference type="EMBL" id="NBI28291.1"/>
    </source>
</evidence>
<dbReference type="InterPro" id="IPR014710">
    <property type="entry name" value="RmlC-like_jellyroll"/>
</dbReference>
<keyword evidence="2" id="KW-0238">DNA-binding</keyword>
<dbReference type="PANTHER" id="PTHR43280:SF2">
    <property type="entry name" value="HTH-TYPE TRANSCRIPTIONAL REGULATOR EXSA"/>
    <property type="match status" value="1"/>
</dbReference>
<dbReference type="SUPFAM" id="SSF51215">
    <property type="entry name" value="Regulatory protein AraC"/>
    <property type="match status" value="1"/>
</dbReference>
<dbReference type="Proteomes" id="UP000448943">
    <property type="component" value="Unassembled WGS sequence"/>
</dbReference>
<feature type="domain" description="HTH araC/xylS-type" evidence="4">
    <location>
        <begin position="194"/>
        <end position="292"/>
    </location>
</feature>
<name>A0A6N9PXP9_9BACL</name>
<reference evidence="5 6" key="1">
    <citation type="submission" date="2019-01" db="EMBL/GenBank/DDBJ databases">
        <title>Chengkuizengella sp. nov., isolated from deep-sea sediment of East Pacific Ocean.</title>
        <authorList>
            <person name="Yang J."/>
            <person name="Lai Q."/>
            <person name="Shao Z."/>
        </authorList>
    </citation>
    <scope>NUCLEOTIDE SEQUENCE [LARGE SCALE GENOMIC DNA]</scope>
    <source>
        <strain evidence="5 6">YPA3-1-1</strain>
    </source>
</reference>
<organism evidence="5 6">
    <name type="scientific">Chengkuizengella marina</name>
    <dbReference type="NCBI Taxonomy" id="2507566"/>
    <lineage>
        <taxon>Bacteria</taxon>
        <taxon>Bacillati</taxon>
        <taxon>Bacillota</taxon>
        <taxon>Bacilli</taxon>
        <taxon>Bacillales</taxon>
        <taxon>Paenibacillaceae</taxon>
        <taxon>Chengkuizengella</taxon>
    </lineage>
</organism>
<dbReference type="SUPFAM" id="SSF46689">
    <property type="entry name" value="Homeodomain-like"/>
    <property type="match status" value="2"/>
</dbReference>
<dbReference type="Pfam" id="PF02311">
    <property type="entry name" value="AraC_binding"/>
    <property type="match status" value="1"/>
</dbReference>
<protein>
    <submittedName>
        <fullName evidence="5">AraC family transcriptional regulator</fullName>
    </submittedName>
</protein>
<dbReference type="InterPro" id="IPR037923">
    <property type="entry name" value="HTH-like"/>
</dbReference>
<dbReference type="InterPro" id="IPR003313">
    <property type="entry name" value="AraC-bd"/>
</dbReference>
<gene>
    <name evidence="5" type="ORF">ERL59_04890</name>
</gene>
<evidence type="ECO:0000256" key="2">
    <source>
        <dbReference type="ARBA" id="ARBA00023125"/>
    </source>
</evidence>
<dbReference type="EMBL" id="SIJB01000012">
    <property type="protein sequence ID" value="NBI28291.1"/>
    <property type="molecule type" value="Genomic_DNA"/>
</dbReference>